<dbReference type="AlphaFoldDB" id="A0A815RL14"/>
<organism evidence="3 5">
    <name type="scientific">Adineta ricciae</name>
    <name type="common">Rotifer</name>
    <dbReference type="NCBI Taxonomy" id="249248"/>
    <lineage>
        <taxon>Eukaryota</taxon>
        <taxon>Metazoa</taxon>
        <taxon>Spiralia</taxon>
        <taxon>Gnathifera</taxon>
        <taxon>Rotifera</taxon>
        <taxon>Eurotatoria</taxon>
        <taxon>Bdelloidea</taxon>
        <taxon>Adinetida</taxon>
        <taxon>Adinetidae</taxon>
        <taxon>Adineta</taxon>
    </lineage>
</organism>
<proteinExistence type="predicted"/>
<dbReference type="InterPro" id="IPR001810">
    <property type="entry name" value="F-box_dom"/>
</dbReference>
<dbReference type="OrthoDB" id="7883313at2759"/>
<comment type="caution">
    <text evidence="3">The sequence shown here is derived from an EMBL/GenBank/DDBJ whole genome shotgun (WGS) entry which is preliminary data.</text>
</comment>
<protein>
    <recommendedName>
        <fullName evidence="1">F-box domain-containing protein</fullName>
    </recommendedName>
</protein>
<sequence length="575" mass="67120">MRTMKFEDLPNELMISIFEYLYPIDLFQIFYGLNTRIDQLISKNLKDCEIDLRSIRKQVFFTICTYFASIHDKIASLILSGNEETPSLPELFLQNDFALTDFSRLKSLTLDSINSFTSLQSLLSQCQSLSNLQISNCKKLHEEEQVLSILESVWNLPDLKNFHLKDCLHFGKMFKYIKNVSSSIESLLFGDVVQLDFDGFINLVHHTVKLQHICMTMESSHSYLRTTELFSLIISLKLVHKGIRYGLINFLKAFPTLTDLSVETEGTFIDGYTWEDLIRHSLLNLERFQFQMNALLVRVDGVDVEQRIDELLNTFRSPFWIEERQWFVRCNWTQSSDQIQTTFYSLPHSFEKFIAYEKSKSTCFNRNAFYSYDQVKILTYNDSINGLFSLPNNSQVCFSKIQQLTVECPFKEHIWSFIPTWNTLKSLHVIFQNKVNSILLQSILDKSPNLYSLSIQSKFPLENAFFQFQSESIHRLDLTKVVHLSNRNISLFDYESLINSPIGRQCQVLLINIRRKDEILNLTENMTNLRAFIGVREGQMRSSSIGEEKLYQWLEESLPSSASINISSTYVCLWR</sequence>
<evidence type="ECO:0000313" key="2">
    <source>
        <dbReference type="EMBL" id="CAF1428719.1"/>
    </source>
</evidence>
<feature type="domain" description="F-box" evidence="1">
    <location>
        <begin position="3"/>
        <end position="55"/>
    </location>
</feature>
<evidence type="ECO:0000313" key="5">
    <source>
        <dbReference type="Proteomes" id="UP000663852"/>
    </source>
</evidence>
<evidence type="ECO:0000313" key="3">
    <source>
        <dbReference type="EMBL" id="CAF1479160.1"/>
    </source>
</evidence>
<dbReference type="EMBL" id="CAJNOR010003592">
    <property type="protein sequence ID" value="CAF1428719.1"/>
    <property type="molecule type" value="Genomic_DNA"/>
</dbReference>
<dbReference type="EMBL" id="CAJNOJ010000538">
    <property type="protein sequence ID" value="CAF1479160.1"/>
    <property type="molecule type" value="Genomic_DNA"/>
</dbReference>
<gene>
    <name evidence="3" type="ORF">EDS130_LOCUS41322</name>
    <name evidence="2" type="ORF">XAT740_LOCUS35650</name>
</gene>
<dbReference type="Proteomes" id="UP000663828">
    <property type="component" value="Unassembled WGS sequence"/>
</dbReference>
<evidence type="ECO:0000313" key="4">
    <source>
        <dbReference type="Proteomes" id="UP000663828"/>
    </source>
</evidence>
<dbReference type="SUPFAM" id="SSF52047">
    <property type="entry name" value="RNI-like"/>
    <property type="match status" value="1"/>
</dbReference>
<dbReference type="Gene3D" id="3.80.10.10">
    <property type="entry name" value="Ribonuclease Inhibitor"/>
    <property type="match status" value="1"/>
</dbReference>
<dbReference type="PROSITE" id="PS50181">
    <property type="entry name" value="FBOX"/>
    <property type="match status" value="1"/>
</dbReference>
<reference evidence="3" key="1">
    <citation type="submission" date="2021-02" db="EMBL/GenBank/DDBJ databases">
        <authorList>
            <person name="Nowell W R."/>
        </authorList>
    </citation>
    <scope>NUCLEOTIDE SEQUENCE</scope>
</reference>
<keyword evidence="4" id="KW-1185">Reference proteome</keyword>
<dbReference type="InterPro" id="IPR032675">
    <property type="entry name" value="LRR_dom_sf"/>
</dbReference>
<name>A0A815RL14_ADIRI</name>
<evidence type="ECO:0000259" key="1">
    <source>
        <dbReference type="PROSITE" id="PS50181"/>
    </source>
</evidence>
<dbReference type="Proteomes" id="UP000663852">
    <property type="component" value="Unassembled WGS sequence"/>
</dbReference>
<accession>A0A815RL14</accession>